<keyword evidence="4" id="KW-0378">Hydrolase</keyword>
<dbReference type="Gene3D" id="1.25.40.10">
    <property type="entry name" value="Tetratricopeptide repeat domain"/>
    <property type="match status" value="1"/>
</dbReference>
<dbReference type="Proteomes" id="UP000778523">
    <property type="component" value="Unassembled WGS sequence"/>
</dbReference>
<keyword evidence="3" id="KW-0479">Metal-binding</keyword>
<dbReference type="SUPFAM" id="SSF48452">
    <property type="entry name" value="TPR-like"/>
    <property type="match status" value="1"/>
</dbReference>
<feature type="repeat" description="TPR" evidence="7">
    <location>
        <begin position="309"/>
        <end position="342"/>
    </location>
</feature>
<comment type="caution">
    <text evidence="10">The sequence shown here is derived from an EMBL/GenBank/DDBJ whole genome shotgun (WGS) entry which is preliminary data.</text>
</comment>
<evidence type="ECO:0000259" key="9">
    <source>
        <dbReference type="Pfam" id="PF01435"/>
    </source>
</evidence>
<evidence type="ECO:0000256" key="7">
    <source>
        <dbReference type="PROSITE-ProRule" id="PRU00339"/>
    </source>
</evidence>
<keyword evidence="11" id="KW-1185">Reference proteome</keyword>
<dbReference type="InterPro" id="IPR001915">
    <property type="entry name" value="Peptidase_M48"/>
</dbReference>
<feature type="domain" description="Peptidase M48" evidence="9">
    <location>
        <begin position="74"/>
        <end position="260"/>
    </location>
</feature>
<keyword evidence="6" id="KW-0482">Metalloprotease</keyword>
<evidence type="ECO:0000256" key="1">
    <source>
        <dbReference type="ARBA" id="ARBA00001947"/>
    </source>
</evidence>
<dbReference type="PANTHER" id="PTHR22726:SF1">
    <property type="entry name" value="METALLOENDOPEPTIDASE OMA1, MITOCHONDRIAL"/>
    <property type="match status" value="1"/>
</dbReference>
<evidence type="ECO:0000256" key="4">
    <source>
        <dbReference type="ARBA" id="ARBA00022801"/>
    </source>
</evidence>
<evidence type="ECO:0000256" key="6">
    <source>
        <dbReference type="ARBA" id="ARBA00023049"/>
    </source>
</evidence>
<dbReference type="SMART" id="SM00028">
    <property type="entry name" value="TPR"/>
    <property type="match status" value="2"/>
</dbReference>
<evidence type="ECO:0000313" key="10">
    <source>
        <dbReference type="EMBL" id="NSL55376.1"/>
    </source>
</evidence>
<dbReference type="EMBL" id="JABCSC020000002">
    <property type="protein sequence ID" value="NSL55376.1"/>
    <property type="molecule type" value="Genomic_DNA"/>
</dbReference>
<dbReference type="Pfam" id="PF01435">
    <property type="entry name" value="Peptidase_M48"/>
    <property type="match status" value="1"/>
</dbReference>
<feature type="chain" id="PRO_5045775554" evidence="8">
    <location>
        <begin position="27"/>
        <end position="486"/>
    </location>
</feature>
<gene>
    <name evidence="10" type="ORF">HJ583_010100</name>
</gene>
<accession>A0ABX2IM32</accession>
<dbReference type="Pfam" id="PF13432">
    <property type="entry name" value="TPR_16"/>
    <property type="match status" value="2"/>
</dbReference>
<sequence>MQIHSAPCRLLARLLIAVLLIQPVAAQQLANRLPDLGDPAQQSLSPAQERRIAEEVMREVRFREPSYLDDPEVEEYLTALGRSLTSSPVVAGQNYQFFVLNDRTINAFAMPGGVIGLHTGLIATAATESELASVMAHEIGHVEQHHMARMLSRQGNTTAMMIGSLLLAILAGRNSPAAAGALLASGQAAAIQSQLSYSRDYEREADRVGLQILDSSGFDPEGMPSFFERMYAQTRGMDNNAPAYLRTHPLTQDRVSDIGSRVHQLRAQPHASSIDFALVRSKVEVLQAGGQIALSRLLPRKVVTAQEQSSRWYGLARAYLAENQLDKAAQALVELRKLKPDTSMLAMLSADIERAHGRFETAARTCREARTLYPMRRSLLYCEAESWLAGGKPEEALKVVDPLLRAPSTDYRLYVLQSKANTALGRTTQAHRALGEVYLLQGDLSSALDQLQIAQRAGGGDYMEQAALDARLREVKKLFEEAMKDR</sequence>
<reference evidence="10 11" key="1">
    <citation type="submission" date="2020-06" db="EMBL/GenBank/DDBJ databases">
        <title>Draft genome of Uliginosibacterium sp. IMCC34675.</title>
        <authorList>
            <person name="Song J."/>
        </authorList>
    </citation>
    <scope>NUCLEOTIDE SEQUENCE [LARGE SCALE GENOMIC DNA]</scope>
    <source>
        <strain evidence="10 11">IMCC34675</strain>
    </source>
</reference>
<keyword evidence="7" id="KW-0802">TPR repeat</keyword>
<feature type="signal peptide" evidence="8">
    <location>
        <begin position="1"/>
        <end position="26"/>
    </location>
</feature>
<name>A0ABX2IM32_9RHOO</name>
<evidence type="ECO:0000256" key="2">
    <source>
        <dbReference type="ARBA" id="ARBA00022670"/>
    </source>
</evidence>
<evidence type="ECO:0000256" key="8">
    <source>
        <dbReference type="SAM" id="SignalP"/>
    </source>
</evidence>
<evidence type="ECO:0000313" key="11">
    <source>
        <dbReference type="Proteomes" id="UP000778523"/>
    </source>
</evidence>
<dbReference type="InterPro" id="IPR011990">
    <property type="entry name" value="TPR-like_helical_dom_sf"/>
</dbReference>
<dbReference type="PROSITE" id="PS50005">
    <property type="entry name" value="TPR"/>
    <property type="match status" value="1"/>
</dbReference>
<organism evidence="10 11">
    <name type="scientific">Uliginosibacterium aquaticum</name>
    <dbReference type="NCBI Taxonomy" id="2731212"/>
    <lineage>
        <taxon>Bacteria</taxon>
        <taxon>Pseudomonadati</taxon>
        <taxon>Pseudomonadota</taxon>
        <taxon>Betaproteobacteria</taxon>
        <taxon>Rhodocyclales</taxon>
        <taxon>Zoogloeaceae</taxon>
        <taxon>Uliginosibacterium</taxon>
    </lineage>
</organism>
<dbReference type="InterPro" id="IPR019734">
    <property type="entry name" value="TPR_rpt"/>
</dbReference>
<proteinExistence type="predicted"/>
<comment type="cofactor">
    <cofactor evidence="1">
        <name>Zn(2+)</name>
        <dbReference type="ChEBI" id="CHEBI:29105"/>
    </cofactor>
</comment>
<keyword evidence="8" id="KW-0732">Signal</keyword>
<dbReference type="InterPro" id="IPR051156">
    <property type="entry name" value="Mito/Outer_Membr_Metalloprot"/>
</dbReference>
<evidence type="ECO:0000256" key="5">
    <source>
        <dbReference type="ARBA" id="ARBA00022833"/>
    </source>
</evidence>
<protein>
    <submittedName>
        <fullName evidence="10">M48 family metallopeptidase</fullName>
    </submittedName>
</protein>
<dbReference type="PANTHER" id="PTHR22726">
    <property type="entry name" value="METALLOENDOPEPTIDASE OMA1"/>
    <property type="match status" value="1"/>
</dbReference>
<dbReference type="RefSeq" id="WP_170021790.1">
    <property type="nucleotide sequence ID" value="NZ_JABCSC020000002.1"/>
</dbReference>
<dbReference type="Gene3D" id="3.30.2010.10">
    <property type="entry name" value="Metalloproteases ('zincins'), catalytic domain"/>
    <property type="match status" value="1"/>
</dbReference>
<evidence type="ECO:0000256" key="3">
    <source>
        <dbReference type="ARBA" id="ARBA00022723"/>
    </source>
</evidence>
<keyword evidence="2" id="KW-0645">Protease</keyword>
<keyword evidence="5" id="KW-0862">Zinc</keyword>